<protein>
    <submittedName>
        <fullName evidence="2">Uncharacterized protein</fullName>
    </submittedName>
</protein>
<evidence type="ECO:0000256" key="1">
    <source>
        <dbReference type="SAM" id="MobiDB-lite"/>
    </source>
</evidence>
<feature type="compositionally biased region" description="Basic residues" evidence="1">
    <location>
        <begin position="58"/>
        <end position="72"/>
    </location>
</feature>
<dbReference type="AlphaFoldDB" id="A0A662YQI3"/>
<comment type="caution">
    <text evidence="2">The sequence shown here is derived from an EMBL/GenBank/DDBJ whole genome shotgun (WGS) entry which is preliminary data.</text>
</comment>
<gene>
    <name evidence="2" type="ORF">EOD39_12663</name>
</gene>
<feature type="region of interest" description="Disordered" evidence="1">
    <location>
        <begin position="39"/>
        <end position="72"/>
    </location>
</feature>
<evidence type="ECO:0000313" key="2">
    <source>
        <dbReference type="EMBL" id="RXM98762.1"/>
    </source>
</evidence>
<dbReference type="EMBL" id="SCEB01000563">
    <property type="protein sequence ID" value="RXM98762.1"/>
    <property type="molecule type" value="Genomic_DNA"/>
</dbReference>
<keyword evidence="3" id="KW-1185">Reference proteome</keyword>
<dbReference type="Proteomes" id="UP000289886">
    <property type="component" value="Unassembled WGS sequence"/>
</dbReference>
<reference evidence="2 3" key="1">
    <citation type="submission" date="2019-01" db="EMBL/GenBank/DDBJ databases">
        <title>Draft Genome and Complete Hox-Cluster Characterization of the Sterlet Sturgeon (Acipenser ruthenus).</title>
        <authorList>
            <person name="Wei Q."/>
        </authorList>
    </citation>
    <scope>NUCLEOTIDE SEQUENCE [LARGE SCALE GENOMIC DNA]</scope>
    <source>
        <strain evidence="2">WHYD16114868_AA</strain>
        <tissue evidence="2">Blood</tissue>
    </source>
</reference>
<name>A0A662YQI3_ACIRT</name>
<sequence length="72" mass="8239">MALGKGEGPQAEEKRKDKMAGWQTVLQAEGHCFIIVEEEDDPAGMSSHTKKGEYASSRKQRHHRTRFRLSRK</sequence>
<organism evidence="2 3">
    <name type="scientific">Acipenser ruthenus</name>
    <name type="common">Sterlet sturgeon</name>
    <dbReference type="NCBI Taxonomy" id="7906"/>
    <lineage>
        <taxon>Eukaryota</taxon>
        <taxon>Metazoa</taxon>
        <taxon>Chordata</taxon>
        <taxon>Craniata</taxon>
        <taxon>Vertebrata</taxon>
        <taxon>Euteleostomi</taxon>
        <taxon>Actinopterygii</taxon>
        <taxon>Chondrostei</taxon>
        <taxon>Acipenseriformes</taxon>
        <taxon>Acipenseridae</taxon>
        <taxon>Acipenser</taxon>
    </lineage>
</organism>
<evidence type="ECO:0000313" key="3">
    <source>
        <dbReference type="Proteomes" id="UP000289886"/>
    </source>
</evidence>
<accession>A0A662YQI3</accession>
<proteinExistence type="predicted"/>